<sequence>MEECEVLYDSDVMLTGEDDHKVDRWGERNASADWQSASEAERRFSRMMLNHHDEPQNGMIGIREVKDTDGETKGASPLDDMVAHLRSDDESFEYTLLKLLHHPSGNVYRCAECPFTCDDEIVFAFHGDRHKARDGCLKCIICSYRVHTKEALCNHLTVHTKMQSDSKTIASFSWFLRAELSHEVTQTSVKNRPSTWRRVYCDSIQCALITGSVSESRGA</sequence>
<keyword evidence="3" id="KW-1185">Reference proteome</keyword>
<dbReference type="Gene3D" id="3.30.160.60">
    <property type="entry name" value="Classic Zinc Finger"/>
    <property type="match status" value="1"/>
</dbReference>
<dbReference type="EMBL" id="UYWY01005679">
    <property type="protein sequence ID" value="VDM29629.1"/>
    <property type="molecule type" value="Genomic_DNA"/>
</dbReference>
<dbReference type="WBParaSite" id="TCNE_0000391501-mRNA-1">
    <property type="protein sequence ID" value="TCNE_0000391501-mRNA-1"/>
    <property type="gene ID" value="TCNE_0000391501"/>
</dbReference>
<dbReference type="PROSITE" id="PS00028">
    <property type="entry name" value="ZINC_FINGER_C2H2_1"/>
    <property type="match status" value="1"/>
</dbReference>
<reference evidence="4" key="1">
    <citation type="submission" date="2016-06" db="UniProtKB">
        <authorList>
            <consortium name="WormBaseParasite"/>
        </authorList>
    </citation>
    <scope>IDENTIFICATION</scope>
</reference>
<proteinExistence type="predicted"/>
<feature type="domain" description="C2H2-type" evidence="1">
    <location>
        <begin position="139"/>
        <end position="159"/>
    </location>
</feature>
<evidence type="ECO:0000259" key="1">
    <source>
        <dbReference type="PROSITE" id="PS00028"/>
    </source>
</evidence>
<evidence type="ECO:0000313" key="2">
    <source>
        <dbReference type="EMBL" id="VDM29629.1"/>
    </source>
</evidence>
<gene>
    <name evidence="2" type="ORF">TCNE_LOCUS3912</name>
</gene>
<name>A0A183U5Z5_TOXCA</name>
<dbReference type="AlphaFoldDB" id="A0A183U5Z5"/>
<dbReference type="InterPro" id="IPR013087">
    <property type="entry name" value="Znf_C2H2_type"/>
</dbReference>
<protein>
    <submittedName>
        <fullName evidence="4">C2H2-type domain-containing protein</fullName>
    </submittedName>
</protein>
<reference evidence="2 3" key="2">
    <citation type="submission" date="2018-11" db="EMBL/GenBank/DDBJ databases">
        <authorList>
            <consortium name="Pathogen Informatics"/>
        </authorList>
    </citation>
    <scope>NUCLEOTIDE SEQUENCE [LARGE SCALE GENOMIC DNA]</scope>
</reference>
<evidence type="ECO:0000313" key="4">
    <source>
        <dbReference type="WBParaSite" id="TCNE_0000391501-mRNA-1"/>
    </source>
</evidence>
<dbReference type="Proteomes" id="UP000050794">
    <property type="component" value="Unassembled WGS sequence"/>
</dbReference>
<dbReference type="SMART" id="SM00355">
    <property type="entry name" value="ZnF_C2H2"/>
    <property type="match status" value="2"/>
</dbReference>
<accession>A0A183U5Z5</accession>
<evidence type="ECO:0000313" key="3">
    <source>
        <dbReference type="Proteomes" id="UP000050794"/>
    </source>
</evidence>
<organism evidence="3 4">
    <name type="scientific">Toxocara canis</name>
    <name type="common">Canine roundworm</name>
    <dbReference type="NCBI Taxonomy" id="6265"/>
    <lineage>
        <taxon>Eukaryota</taxon>
        <taxon>Metazoa</taxon>
        <taxon>Ecdysozoa</taxon>
        <taxon>Nematoda</taxon>
        <taxon>Chromadorea</taxon>
        <taxon>Rhabditida</taxon>
        <taxon>Spirurina</taxon>
        <taxon>Ascaridomorpha</taxon>
        <taxon>Ascaridoidea</taxon>
        <taxon>Toxocaridae</taxon>
        <taxon>Toxocara</taxon>
    </lineage>
</organism>